<accession>A0ABS3LHE5</accession>
<sequence>MKKKGHLVTSVGFLIVTLIYLYRYLFITRNSILLLLVGLNLLVCAVRFGYYKFSK</sequence>
<dbReference type="Proteomes" id="UP000664601">
    <property type="component" value="Unassembled WGS sequence"/>
</dbReference>
<keyword evidence="1" id="KW-0812">Transmembrane</keyword>
<evidence type="ECO:0000313" key="2">
    <source>
        <dbReference type="EMBL" id="MBO1308131.1"/>
    </source>
</evidence>
<evidence type="ECO:0000313" key="3">
    <source>
        <dbReference type="Proteomes" id="UP000664601"/>
    </source>
</evidence>
<keyword evidence="1" id="KW-0472">Membrane</keyword>
<name>A0ABS3LHE5_9ENTE</name>
<organism evidence="2 3">
    <name type="scientific">Candidatus Enterococcus moelleringii</name>
    <dbReference type="NCBI Taxonomy" id="2815325"/>
    <lineage>
        <taxon>Bacteria</taxon>
        <taxon>Bacillati</taxon>
        <taxon>Bacillota</taxon>
        <taxon>Bacilli</taxon>
        <taxon>Lactobacillales</taxon>
        <taxon>Enterococcaceae</taxon>
        <taxon>Enterococcus</taxon>
    </lineage>
</organism>
<keyword evidence="1" id="KW-1133">Transmembrane helix</keyword>
<keyword evidence="3" id="KW-1185">Reference proteome</keyword>
<gene>
    <name evidence="2" type="ORF">JZO70_18290</name>
</gene>
<comment type="caution">
    <text evidence="2">The sequence shown here is derived from an EMBL/GenBank/DDBJ whole genome shotgun (WGS) entry which is preliminary data.</text>
</comment>
<reference evidence="2 3" key="1">
    <citation type="submission" date="2021-03" db="EMBL/GenBank/DDBJ databases">
        <title>Enterococcal diversity collection.</title>
        <authorList>
            <person name="Gilmore M.S."/>
            <person name="Schwartzman J."/>
            <person name="Van Tyne D."/>
            <person name="Martin M."/>
            <person name="Earl A.M."/>
            <person name="Manson A.L."/>
            <person name="Straub T."/>
            <person name="Salamzade R."/>
            <person name="Saavedra J."/>
            <person name="Lebreton F."/>
            <person name="Prichula J."/>
            <person name="Schaufler K."/>
            <person name="Gaca A."/>
            <person name="Sgardioli B."/>
            <person name="Wagenaar J."/>
            <person name="Strong T."/>
        </authorList>
    </citation>
    <scope>NUCLEOTIDE SEQUENCE [LARGE SCALE GENOMIC DNA]</scope>
    <source>
        <strain evidence="2 3">669A</strain>
    </source>
</reference>
<evidence type="ECO:0000256" key="1">
    <source>
        <dbReference type="SAM" id="Phobius"/>
    </source>
</evidence>
<proteinExistence type="predicted"/>
<protein>
    <submittedName>
        <fullName evidence="2">Uncharacterized protein</fullName>
    </submittedName>
</protein>
<feature type="transmembrane region" description="Helical" evidence="1">
    <location>
        <begin position="32"/>
        <end position="50"/>
    </location>
</feature>
<dbReference type="EMBL" id="JAFREM010000030">
    <property type="protein sequence ID" value="MBO1308131.1"/>
    <property type="molecule type" value="Genomic_DNA"/>
</dbReference>
<feature type="transmembrane region" description="Helical" evidence="1">
    <location>
        <begin position="7"/>
        <end position="26"/>
    </location>
</feature>
<dbReference type="RefSeq" id="WP_207675125.1">
    <property type="nucleotide sequence ID" value="NZ_JAFREM010000030.1"/>
</dbReference>